<dbReference type="GO" id="GO:0015074">
    <property type="term" value="P:DNA integration"/>
    <property type="evidence" value="ECO:0007669"/>
    <property type="project" value="UniProtKB-KW"/>
</dbReference>
<protein>
    <submittedName>
        <fullName evidence="7">Site-specific integrase</fullName>
    </submittedName>
</protein>
<dbReference type="KEGG" id="pdis:D8B20_11525"/>
<keyword evidence="2 4" id="KW-0238">DNA-binding</keyword>
<dbReference type="OrthoDB" id="9795573at2"/>
<dbReference type="PROSITE" id="PS51900">
    <property type="entry name" value="CB"/>
    <property type="match status" value="1"/>
</dbReference>
<keyword evidence="3" id="KW-0233">DNA recombination</keyword>
<feature type="domain" description="Tyr recombinase" evidence="5">
    <location>
        <begin position="153"/>
        <end position="320"/>
    </location>
</feature>
<dbReference type="InterPro" id="IPR044068">
    <property type="entry name" value="CB"/>
</dbReference>
<dbReference type="PANTHER" id="PTHR30349:SF94">
    <property type="entry name" value="INTEGRASE_RECOMBINASE HI_1414-RELATED"/>
    <property type="match status" value="1"/>
</dbReference>
<evidence type="ECO:0000313" key="8">
    <source>
        <dbReference type="Proteomes" id="UP000319411"/>
    </source>
</evidence>
<dbReference type="GO" id="GO:0003677">
    <property type="term" value="F:DNA binding"/>
    <property type="evidence" value="ECO:0007669"/>
    <property type="project" value="UniProtKB-UniRule"/>
</dbReference>
<dbReference type="InterPro" id="IPR010998">
    <property type="entry name" value="Integrase_recombinase_N"/>
</dbReference>
<dbReference type="Proteomes" id="UP000319411">
    <property type="component" value="Chromosome"/>
</dbReference>
<accession>A0A518XEI3</accession>
<evidence type="ECO:0000256" key="1">
    <source>
        <dbReference type="ARBA" id="ARBA00022908"/>
    </source>
</evidence>
<dbReference type="Gene3D" id="1.10.150.130">
    <property type="match status" value="1"/>
</dbReference>
<name>A0A518XEI3_9GAMM</name>
<dbReference type="AlphaFoldDB" id="A0A518XEI3"/>
<reference evidence="7 8" key="1">
    <citation type="submission" date="2018-10" db="EMBL/GenBank/DDBJ databases">
        <title>Genome Sequencing of Pantoea dispersa DSM 32899.</title>
        <authorList>
            <person name="Nawrath M."/>
            <person name="Ottenheim C."/>
            <person name="Wilm A."/>
            <person name="Zimmermann W."/>
            <person name="Wu J.C."/>
        </authorList>
    </citation>
    <scope>NUCLEOTIDE SEQUENCE [LARGE SCALE GENOMIC DNA]</scope>
    <source>
        <strain evidence="7 8">DSM 32899</strain>
    </source>
</reference>
<evidence type="ECO:0000259" key="5">
    <source>
        <dbReference type="PROSITE" id="PS51898"/>
    </source>
</evidence>
<dbReference type="CDD" id="cd00796">
    <property type="entry name" value="INT_Rci_Hp1_C"/>
    <property type="match status" value="1"/>
</dbReference>
<dbReference type="InterPro" id="IPR002104">
    <property type="entry name" value="Integrase_catalytic"/>
</dbReference>
<evidence type="ECO:0000259" key="6">
    <source>
        <dbReference type="PROSITE" id="PS51900"/>
    </source>
</evidence>
<dbReference type="Pfam" id="PF00589">
    <property type="entry name" value="Phage_integrase"/>
    <property type="match status" value="1"/>
</dbReference>
<evidence type="ECO:0000313" key="7">
    <source>
        <dbReference type="EMBL" id="QDY42486.1"/>
    </source>
</evidence>
<evidence type="ECO:0000256" key="2">
    <source>
        <dbReference type="ARBA" id="ARBA00023125"/>
    </source>
</evidence>
<dbReference type="EMBL" id="CP032702">
    <property type="protein sequence ID" value="QDY42486.1"/>
    <property type="molecule type" value="Genomic_DNA"/>
</dbReference>
<organism evidence="7 8">
    <name type="scientific">Candidatus Pantoea soli</name>
    <dbReference type="NCBI Taxonomy" id="3098669"/>
    <lineage>
        <taxon>Bacteria</taxon>
        <taxon>Pseudomonadati</taxon>
        <taxon>Pseudomonadota</taxon>
        <taxon>Gammaproteobacteria</taxon>
        <taxon>Enterobacterales</taxon>
        <taxon>Erwiniaceae</taxon>
        <taxon>Pantoea</taxon>
    </lineage>
</organism>
<dbReference type="Gene3D" id="1.10.443.10">
    <property type="entry name" value="Intergrase catalytic core"/>
    <property type="match status" value="1"/>
</dbReference>
<sequence length="320" mass="36139">MATVRQLPSGKWNAQVRVKGHPTKTATRSTREEVEQWASQLERELKKETPSLSHFTTAYLEEVMMKDGKRRGGYEATSYRLNTLVRMLDGKPLESLTSEDVAAYKLKRSKQVAGSTVRLELQLLSRVLRWANSEKGVACSDVVKPVKLPNAGKPRSKIVEEHEYKMILERVSEKAKAIIMLAWETAMRRNELLAITPSMVDFKKRVIHLSDEQTKNGEGRDVPLSSNALTLLRELCEGRQANSRLFILTPYAVTQAFRRAARESHVYGVCFHSLRHTAITRYAEKGLNTIQLQCISGHKSISMLARYSHIKASSVADLMG</sequence>
<dbReference type="PANTHER" id="PTHR30349">
    <property type="entry name" value="PHAGE INTEGRASE-RELATED"/>
    <property type="match status" value="1"/>
</dbReference>
<dbReference type="RefSeq" id="WP_145889009.1">
    <property type="nucleotide sequence ID" value="NZ_CP032702.1"/>
</dbReference>
<dbReference type="SUPFAM" id="SSF56349">
    <property type="entry name" value="DNA breaking-rejoining enzymes"/>
    <property type="match status" value="1"/>
</dbReference>
<dbReference type="PROSITE" id="PS51898">
    <property type="entry name" value="TYR_RECOMBINASE"/>
    <property type="match status" value="1"/>
</dbReference>
<proteinExistence type="predicted"/>
<keyword evidence="8" id="KW-1185">Reference proteome</keyword>
<evidence type="ECO:0000256" key="4">
    <source>
        <dbReference type="PROSITE-ProRule" id="PRU01248"/>
    </source>
</evidence>
<gene>
    <name evidence="7" type="ORF">D8B20_11525</name>
</gene>
<dbReference type="InterPro" id="IPR013762">
    <property type="entry name" value="Integrase-like_cat_sf"/>
</dbReference>
<dbReference type="InterPro" id="IPR011010">
    <property type="entry name" value="DNA_brk_join_enz"/>
</dbReference>
<evidence type="ECO:0000256" key="3">
    <source>
        <dbReference type="ARBA" id="ARBA00023172"/>
    </source>
</evidence>
<dbReference type="InterPro" id="IPR050090">
    <property type="entry name" value="Tyrosine_recombinase_XerCD"/>
</dbReference>
<dbReference type="GO" id="GO:0006310">
    <property type="term" value="P:DNA recombination"/>
    <property type="evidence" value="ECO:0007669"/>
    <property type="project" value="UniProtKB-KW"/>
</dbReference>
<feature type="domain" description="Core-binding (CB)" evidence="6">
    <location>
        <begin position="50"/>
        <end position="132"/>
    </location>
</feature>
<keyword evidence="1" id="KW-0229">DNA integration</keyword>